<accession>A0A0J6XXY1</accession>
<dbReference type="EMBL" id="DS028093">
    <property type="protein sequence ID" value="KMP00290.1"/>
    <property type="molecule type" value="Genomic_DNA"/>
</dbReference>
<protein>
    <submittedName>
        <fullName evidence="2">Uncharacterized protein</fullName>
    </submittedName>
</protein>
<feature type="region of interest" description="Disordered" evidence="1">
    <location>
        <begin position="75"/>
        <end position="106"/>
    </location>
</feature>
<feature type="compositionally biased region" description="Polar residues" evidence="1">
    <location>
        <begin position="75"/>
        <end position="88"/>
    </location>
</feature>
<gene>
    <name evidence="2" type="ORF">CIRG_00432</name>
</gene>
<evidence type="ECO:0000313" key="2">
    <source>
        <dbReference type="EMBL" id="KMP00290.1"/>
    </source>
</evidence>
<feature type="region of interest" description="Disordered" evidence="1">
    <location>
        <begin position="23"/>
        <end position="57"/>
    </location>
</feature>
<feature type="compositionally biased region" description="Polar residues" evidence="1">
    <location>
        <begin position="23"/>
        <end position="34"/>
    </location>
</feature>
<sequence>MAVQKSCWIDIVDDDQFPWSKSTLFKNPGHTSVQPRKVQTRTTGATGNENTNWDIPTTHVASPEFIFSVRSNDEPITSTASWRSISSDRSNHEPSRSTLELVSAKP</sequence>
<name>A0A0J6XXY1_COCIT</name>
<evidence type="ECO:0000313" key="3">
    <source>
        <dbReference type="Proteomes" id="UP000054565"/>
    </source>
</evidence>
<dbReference type="Proteomes" id="UP000054565">
    <property type="component" value="Unassembled WGS sequence"/>
</dbReference>
<organism evidence="2 3">
    <name type="scientific">Coccidioides immitis RMSCC 2394</name>
    <dbReference type="NCBI Taxonomy" id="404692"/>
    <lineage>
        <taxon>Eukaryota</taxon>
        <taxon>Fungi</taxon>
        <taxon>Dikarya</taxon>
        <taxon>Ascomycota</taxon>
        <taxon>Pezizomycotina</taxon>
        <taxon>Eurotiomycetes</taxon>
        <taxon>Eurotiomycetidae</taxon>
        <taxon>Onygenales</taxon>
        <taxon>Onygenaceae</taxon>
        <taxon>Coccidioides</taxon>
    </lineage>
</organism>
<evidence type="ECO:0000256" key="1">
    <source>
        <dbReference type="SAM" id="MobiDB-lite"/>
    </source>
</evidence>
<reference evidence="3" key="1">
    <citation type="journal article" date="2010" name="Genome Res.">
        <title>Population genomic sequencing of Coccidioides fungi reveals recent hybridization and transposon control.</title>
        <authorList>
            <person name="Neafsey D.E."/>
            <person name="Barker B.M."/>
            <person name="Sharpton T.J."/>
            <person name="Stajich J.E."/>
            <person name="Park D.J."/>
            <person name="Whiston E."/>
            <person name="Hung C.-Y."/>
            <person name="McMahan C."/>
            <person name="White J."/>
            <person name="Sykes S."/>
            <person name="Heiman D."/>
            <person name="Young S."/>
            <person name="Zeng Q."/>
            <person name="Abouelleil A."/>
            <person name="Aftuck L."/>
            <person name="Bessette D."/>
            <person name="Brown A."/>
            <person name="FitzGerald M."/>
            <person name="Lui A."/>
            <person name="Macdonald J.P."/>
            <person name="Priest M."/>
            <person name="Orbach M.J."/>
            <person name="Galgiani J.N."/>
            <person name="Kirkland T.N."/>
            <person name="Cole G.T."/>
            <person name="Birren B.W."/>
            <person name="Henn M.R."/>
            <person name="Taylor J.W."/>
            <person name="Rounsley S.D."/>
        </authorList>
    </citation>
    <scope>NUCLEOTIDE SEQUENCE [LARGE SCALE GENOMIC DNA]</scope>
    <source>
        <strain evidence="3">RMSCC 2394</strain>
    </source>
</reference>
<dbReference type="AlphaFoldDB" id="A0A0J6XXY1"/>
<feature type="compositionally biased region" description="Polar residues" evidence="1">
    <location>
        <begin position="40"/>
        <end position="55"/>
    </location>
</feature>
<proteinExistence type="predicted"/>